<evidence type="ECO:0000313" key="2">
    <source>
        <dbReference type="EMBL" id="OGX86781.1"/>
    </source>
</evidence>
<evidence type="ECO:0000313" key="3">
    <source>
        <dbReference type="Proteomes" id="UP000176294"/>
    </source>
</evidence>
<dbReference type="AlphaFoldDB" id="A0A1G1T7C2"/>
<gene>
    <name evidence="2" type="ORF">BEN47_12410</name>
</gene>
<comment type="caution">
    <text evidence="2">The sequence shown here is derived from an EMBL/GenBank/DDBJ whole genome shotgun (WGS) entry which is preliminary data.</text>
</comment>
<keyword evidence="1" id="KW-0812">Transmembrane</keyword>
<organism evidence="2 3">
    <name type="scientific">Hymenobacter lapidarius</name>
    <dbReference type="NCBI Taxonomy" id="1908237"/>
    <lineage>
        <taxon>Bacteria</taxon>
        <taxon>Pseudomonadati</taxon>
        <taxon>Bacteroidota</taxon>
        <taxon>Cytophagia</taxon>
        <taxon>Cytophagales</taxon>
        <taxon>Hymenobacteraceae</taxon>
        <taxon>Hymenobacter</taxon>
    </lineage>
</organism>
<feature type="transmembrane region" description="Helical" evidence="1">
    <location>
        <begin position="52"/>
        <end position="85"/>
    </location>
</feature>
<accession>A0A1G1T7C2</accession>
<reference evidence="2 3" key="1">
    <citation type="submission" date="2016-08" db="EMBL/GenBank/DDBJ databases">
        <title>Hymenobacter coccineus sp. nov., Hymenobacter lapidarius sp. nov. and Hymenobacter glacialis sp. nov., isolated from Antarctic soil.</title>
        <authorList>
            <person name="Sedlacek I."/>
            <person name="Kralova S."/>
            <person name="Kyrova K."/>
            <person name="Maslanova I."/>
            <person name="Stankova E."/>
            <person name="Vrbovska V."/>
            <person name="Nemec M."/>
            <person name="Bartak M."/>
            <person name="Svec P."/>
            <person name="Busse H.-J."/>
            <person name="Pantucek R."/>
        </authorList>
    </citation>
    <scope>NUCLEOTIDE SEQUENCE [LARGE SCALE GENOMIC DNA]</scope>
    <source>
        <strain evidence="2 3">CCM 8643</strain>
    </source>
</reference>
<sequence>MPVATYPLVHIPLLLAHAHEAVPFPPRAPAPVAPPVAPASPLIFRLDPAIRWLALALVLLVGSMVASGAGALGLLIGIGVCVIWVATRRHYRLRYTQQQQAYHEAGTIYAAYLTRLARYEQEQHAFALADDLPRFRRERMAGLLATTLQPQPIPADVLAPPRGRSEAAFLEHLRQHFGADTIFVNCRVPVDDPRLGTRWYYPDFVYRDASGLCIDIEIDEPYVWATGMPHHCLGQDEDRNAFFLRKQWAVIRFTEEQAVRQPLLCCQVIAAEVFALTQRHYAARFYWERLVPVPQWDEAHARRMAVHQTRAAYLPVALARP</sequence>
<keyword evidence="3" id="KW-1185">Reference proteome</keyword>
<keyword evidence="1" id="KW-0472">Membrane</keyword>
<proteinExistence type="predicted"/>
<dbReference type="STRING" id="1908237.BEN47_12410"/>
<dbReference type="EMBL" id="MDZB01000094">
    <property type="protein sequence ID" value="OGX86781.1"/>
    <property type="molecule type" value="Genomic_DNA"/>
</dbReference>
<protein>
    <recommendedName>
        <fullName evidence="4">DUF559 domain-containing protein</fullName>
    </recommendedName>
</protein>
<dbReference type="Proteomes" id="UP000176294">
    <property type="component" value="Unassembled WGS sequence"/>
</dbReference>
<keyword evidence="1" id="KW-1133">Transmembrane helix</keyword>
<dbReference type="RefSeq" id="WP_070726776.1">
    <property type="nucleotide sequence ID" value="NZ_MDZB01000094.1"/>
</dbReference>
<dbReference type="OrthoDB" id="884899at2"/>
<evidence type="ECO:0000256" key="1">
    <source>
        <dbReference type="SAM" id="Phobius"/>
    </source>
</evidence>
<name>A0A1G1T7C2_9BACT</name>
<evidence type="ECO:0008006" key="4">
    <source>
        <dbReference type="Google" id="ProtNLM"/>
    </source>
</evidence>